<sequence length="144" mass="15962">MGLKLSGRYIFLVLAVHLAYLLQAVKATGKCDAVFKGLSDCMLTLGDKVANYPQDLEEKKNLDTICSYWDDFHVCTVTALADCQEGAADIWEKLKRQSKNLNIQGSLFELCPGSAGAPGQRLLFPAFLPLLMVFLSTLFIWVLQ</sequence>
<evidence type="ECO:0000256" key="8">
    <source>
        <dbReference type="ARBA" id="ARBA00023288"/>
    </source>
</evidence>
<name>A0A974CJI9_XENLA</name>
<dbReference type="KEGG" id="xla:373709"/>
<keyword evidence="9" id="KW-0812">Transmembrane</keyword>
<dbReference type="GO" id="GO:0098552">
    <property type="term" value="C:side of membrane"/>
    <property type="evidence" value="ECO:0007669"/>
    <property type="project" value="UniProtKB-KW"/>
</dbReference>
<evidence type="ECO:0000256" key="6">
    <source>
        <dbReference type="ARBA" id="ARBA00023136"/>
    </source>
</evidence>
<organism evidence="11 12">
    <name type="scientific">Xenopus laevis</name>
    <name type="common">African clawed frog</name>
    <dbReference type="NCBI Taxonomy" id="8355"/>
    <lineage>
        <taxon>Eukaryota</taxon>
        <taxon>Metazoa</taxon>
        <taxon>Chordata</taxon>
        <taxon>Craniata</taxon>
        <taxon>Vertebrata</taxon>
        <taxon>Euteleostomi</taxon>
        <taxon>Amphibia</taxon>
        <taxon>Batrachia</taxon>
        <taxon>Anura</taxon>
        <taxon>Pipoidea</taxon>
        <taxon>Pipidae</taxon>
        <taxon>Xenopodinae</taxon>
        <taxon>Xenopus</taxon>
        <taxon>Xenopus</taxon>
    </lineage>
</organism>
<dbReference type="GO" id="GO:1990138">
    <property type="term" value="P:neuron projection extension"/>
    <property type="evidence" value="ECO:0007669"/>
    <property type="project" value="TreeGrafter"/>
</dbReference>
<feature type="signal peptide" evidence="10">
    <location>
        <begin position="1"/>
        <end position="27"/>
    </location>
</feature>
<evidence type="ECO:0000256" key="4">
    <source>
        <dbReference type="ARBA" id="ARBA00022622"/>
    </source>
</evidence>
<keyword evidence="8" id="KW-0449">Lipoprotein</keyword>
<keyword evidence="3" id="KW-1003">Cell membrane</keyword>
<keyword evidence="9" id="KW-1133">Transmembrane helix</keyword>
<dbReference type="OMA" id="HCIASAI"/>
<evidence type="ECO:0000256" key="9">
    <source>
        <dbReference type="SAM" id="Phobius"/>
    </source>
</evidence>
<evidence type="ECO:0000256" key="2">
    <source>
        <dbReference type="ARBA" id="ARBA00008377"/>
    </source>
</evidence>
<dbReference type="Pfam" id="PF15056">
    <property type="entry name" value="NRN1"/>
    <property type="match status" value="1"/>
</dbReference>
<comment type="subcellular location">
    <subcellularLocation>
        <location evidence="1">Cell membrane</location>
        <topology evidence="1">Lipid-anchor</topology>
        <topology evidence="1">GPI-anchor</topology>
    </subcellularLocation>
</comment>
<keyword evidence="4" id="KW-0336">GPI-anchor</keyword>
<gene>
    <name evidence="11" type="ORF">XELAEV_18033414mg</name>
</gene>
<evidence type="ECO:0000256" key="3">
    <source>
        <dbReference type="ARBA" id="ARBA00022475"/>
    </source>
</evidence>
<protein>
    <recommendedName>
        <fullName evidence="13">Neuritin</fullName>
    </recommendedName>
</protein>
<dbReference type="Proteomes" id="UP000694892">
    <property type="component" value="Chromosome 6S"/>
</dbReference>
<evidence type="ECO:0000256" key="10">
    <source>
        <dbReference type="SAM" id="SignalP"/>
    </source>
</evidence>
<evidence type="ECO:0008006" key="13">
    <source>
        <dbReference type="Google" id="ProtNLM"/>
    </source>
</evidence>
<feature type="chain" id="PRO_5037126250" description="Neuritin" evidence="10">
    <location>
        <begin position="28"/>
        <end position="144"/>
    </location>
</feature>
<evidence type="ECO:0000256" key="1">
    <source>
        <dbReference type="ARBA" id="ARBA00004609"/>
    </source>
</evidence>
<evidence type="ECO:0000313" key="11">
    <source>
        <dbReference type="EMBL" id="OCT74437.1"/>
    </source>
</evidence>
<reference evidence="12" key="1">
    <citation type="journal article" date="2016" name="Nature">
        <title>Genome evolution in the allotetraploid frog Xenopus laevis.</title>
        <authorList>
            <person name="Session A.M."/>
            <person name="Uno Y."/>
            <person name="Kwon T."/>
            <person name="Chapman J.A."/>
            <person name="Toyoda A."/>
            <person name="Takahashi S."/>
            <person name="Fukui A."/>
            <person name="Hikosaka A."/>
            <person name="Suzuki A."/>
            <person name="Kondo M."/>
            <person name="van Heeringen S.J."/>
            <person name="Quigley I."/>
            <person name="Heinz S."/>
            <person name="Ogino H."/>
            <person name="Ochi H."/>
            <person name="Hellsten U."/>
            <person name="Lyons J.B."/>
            <person name="Simakov O."/>
            <person name="Putnam N."/>
            <person name="Stites J."/>
            <person name="Kuroki Y."/>
            <person name="Tanaka T."/>
            <person name="Michiue T."/>
            <person name="Watanabe M."/>
            <person name="Bogdanovic O."/>
            <person name="Lister R."/>
            <person name="Georgiou G."/>
            <person name="Paranjpe S.S."/>
            <person name="van Kruijsbergen I."/>
            <person name="Shu S."/>
            <person name="Carlson J."/>
            <person name="Kinoshita T."/>
            <person name="Ohta Y."/>
            <person name="Mawaribuchi S."/>
            <person name="Jenkins J."/>
            <person name="Grimwood J."/>
            <person name="Schmutz J."/>
            <person name="Mitros T."/>
            <person name="Mozaffari S.V."/>
            <person name="Suzuki Y."/>
            <person name="Haramoto Y."/>
            <person name="Yamamoto T.S."/>
            <person name="Takagi C."/>
            <person name="Heald R."/>
            <person name="Miller K."/>
            <person name="Haudenschild C."/>
            <person name="Kitzman J."/>
            <person name="Nakayama T."/>
            <person name="Izutsu Y."/>
            <person name="Robert J."/>
            <person name="Fortriede J."/>
            <person name="Burns K."/>
            <person name="Lotay V."/>
            <person name="Karimi K."/>
            <person name="Yasuoka Y."/>
            <person name="Dichmann D.S."/>
            <person name="Flajnik M.F."/>
            <person name="Houston D.W."/>
            <person name="Shendure J."/>
            <person name="DuPasquier L."/>
            <person name="Vize P.D."/>
            <person name="Zorn A.M."/>
            <person name="Ito M."/>
            <person name="Marcotte E.M."/>
            <person name="Wallingford J.B."/>
            <person name="Ito Y."/>
            <person name="Asashima M."/>
            <person name="Ueno N."/>
            <person name="Matsuda Y."/>
            <person name="Veenstra G.J."/>
            <person name="Fujiyama A."/>
            <person name="Harland R.M."/>
            <person name="Taira M."/>
            <person name="Rokhsar D.S."/>
        </authorList>
    </citation>
    <scope>NUCLEOTIDE SEQUENCE [LARGE SCALE GENOMIC DNA]</scope>
    <source>
        <strain evidence="12">J</strain>
    </source>
</reference>
<feature type="transmembrane region" description="Helical" evidence="9">
    <location>
        <begin position="122"/>
        <end position="143"/>
    </location>
</feature>
<dbReference type="PANTHER" id="PTHR15902">
    <property type="entry name" value="NEURITIN-RELATED"/>
    <property type="match status" value="1"/>
</dbReference>
<accession>A0A974CJI9</accession>
<dbReference type="OrthoDB" id="9928047at2759"/>
<keyword evidence="7" id="KW-0325">Glycoprotein</keyword>
<comment type="similarity">
    <text evidence="2">Belongs to the neuritin family.</text>
</comment>
<evidence type="ECO:0000313" key="12">
    <source>
        <dbReference type="Proteomes" id="UP000694892"/>
    </source>
</evidence>
<dbReference type="EMBL" id="CM004477">
    <property type="protein sequence ID" value="OCT74437.1"/>
    <property type="molecule type" value="Genomic_DNA"/>
</dbReference>
<dbReference type="InterPro" id="IPR026144">
    <property type="entry name" value="Neuritin_fam"/>
</dbReference>
<dbReference type="PANTHER" id="PTHR15902:SF1">
    <property type="entry name" value="NEURITIN"/>
    <property type="match status" value="1"/>
</dbReference>
<proteinExistence type="inferred from homology"/>
<evidence type="ECO:0000256" key="7">
    <source>
        <dbReference type="ARBA" id="ARBA00023180"/>
    </source>
</evidence>
<evidence type="ECO:0000256" key="5">
    <source>
        <dbReference type="ARBA" id="ARBA00022729"/>
    </source>
</evidence>
<dbReference type="AlphaFoldDB" id="A0A974CJI9"/>
<keyword evidence="6 9" id="KW-0472">Membrane</keyword>
<dbReference type="GO" id="GO:0005886">
    <property type="term" value="C:plasma membrane"/>
    <property type="evidence" value="ECO:0007669"/>
    <property type="project" value="UniProtKB-SubCell"/>
</dbReference>
<keyword evidence="5 10" id="KW-0732">Signal</keyword>